<dbReference type="SMART" id="SM00382">
    <property type="entry name" value="AAA"/>
    <property type="match status" value="2"/>
</dbReference>
<organism evidence="10 11">
    <name type="scientific">Metarhizium rileyi (strain RCEF 4871)</name>
    <name type="common">Nomuraea rileyi</name>
    <dbReference type="NCBI Taxonomy" id="1649241"/>
    <lineage>
        <taxon>Eukaryota</taxon>
        <taxon>Fungi</taxon>
        <taxon>Dikarya</taxon>
        <taxon>Ascomycota</taxon>
        <taxon>Pezizomycotina</taxon>
        <taxon>Sordariomycetes</taxon>
        <taxon>Hypocreomycetidae</taxon>
        <taxon>Hypocreales</taxon>
        <taxon>Clavicipitaceae</taxon>
        <taxon>Metarhizium</taxon>
    </lineage>
</organism>
<feature type="compositionally biased region" description="Polar residues" evidence="8">
    <location>
        <begin position="139"/>
        <end position="162"/>
    </location>
</feature>
<evidence type="ECO:0000256" key="7">
    <source>
        <dbReference type="ARBA" id="ARBA00048778"/>
    </source>
</evidence>
<dbReference type="PROSITE" id="PS00674">
    <property type="entry name" value="AAA"/>
    <property type="match status" value="1"/>
</dbReference>
<evidence type="ECO:0000256" key="8">
    <source>
        <dbReference type="SAM" id="MobiDB-lite"/>
    </source>
</evidence>
<dbReference type="PANTHER" id="PTHR23077:SF171">
    <property type="entry name" value="NUCLEAR VALOSIN-CONTAINING PROTEIN-LIKE"/>
    <property type="match status" value="1"/>
</dbReference>
<sequence>MPPGMVKSRVTLRSRIERDVYTVLKQLESANGCSPFKTITTAYDAIQRSNSSLRRQKKRIMEDAIDHVLLFRKQEVDDSSDSEAAIEEAGSTKAGDERFLLNRQMTKLWHHQGAPAHKVESTEPSPAKKRRIQAECQETPGQTSAVETVVNGNVSEGPSSLPKQEKQQQQQQQQTRRTHKASRFTVEHVDEEVALGGLGEVYGDLLEHGCRLLRFANYYEENGWDRTTGILISGPCGMGKRSLVKNVASMLGVPLVSLNGCLEDPERMEKSMAEAFDAAITQAPSIVFVGEIDQYMSKCGSSNHNEHHSKAVRLFTQQMQRLRHRRGEDGYVLAMATTSRAADIDQGVLKTGLFEMTKQLKIPDYEARQDILRSVTKAKTIAKDVDLDEIARITHGFVAAELVLITKLATELAAKCISEDAEATDVRLSEVKSAVLSGDRDFFSRTRPRVRPQAPVSMENFKSVIKDFTPSLRKEGFTVIPNVTWDQVGALDKARKQLHMSIIGPIKRPEVYKEFGLKQTAGILLWGPPGCGKTLVAQAIANEAKASFILINGPELLNKYVGESERAVRELFHRARSSTPCILFFDEIDSIVPPRANSSTDSGARVVNALLTELDGAQDRTGVYVIGTTNRPEMIDEAILRPGRLGVQLFIDLPTTSERVEILRAIYRTCHENPSSVAMDRLSSVALDPRCTNFSGADLSGLHAKAAESALERWMLDETSGKEMTEADWEFALANTRASVRDPASYRERDMFL</sequence>
<dbReference type="InterPro" id="IPR050168">
    <property type="entry name" value="AAA_ATPase_domain"/>
</dbReference>
<feature type="domain" description="AAA+ ATPase" evidence="9">
    <location>
        <begin position="226"/>
        <end position="360"/>
    </location>
</feature>
<dbReference type="GO" id="GO:0042254">
    <property type="term" value="P:ribosome biogenesis"/>
    <property type="evidence" value="ECO:0007669"/>
    <property type="project" value="TreeGrafter"/>
</dbReference>
<feature type="compositionally biased region" description="Acidic residues" evidence="8">
    <location>
        <begin position="77"/>
        <end position="86"/>
    </location>
</feature>
<dbReference type="GO" id="GO:0005634">
    <property type="term" value="C:nucleus"/>
    <property type="evidence" value="ECO:0007669"/>
    <property type="project" value="TreeGrafter"/>
</dbReference>
<dbReference type="InterPro" id="IPR003593">
    <property type="entry name" value="AAA+_ATPase"/>
</dbReference>
<dbReference type="GO" id="GO:0007031">
    <property type="term" value="P:peroxisome organization"/>
    <property type="evidence" value="ECO:0007669"/>
    <property type="project" value="UniProtKB-KW"/>
</dbReference>
<dbReference type="OrthoDB" id="27435at2759"/>
<protein>
    <recommendedName>
        <fullName evidence="6">Peroxisomal ATPase PEX1</fullName>
    </recommendedName>
    <alternativeName>
        <fullName evidence="5">Peroxin-1</fullName>
    </alternativeName>
</protein>
<dbReference type="Gene3D" id="1.10.8.60">
    <property type="match status" value="2"/>
</dbReference>
<name>A0A167G6I1_METRR</name>
<dbReference type="GO" id="GO:0003723">
    <property type="term" value="F:RNA binding"/>
    <property type="evidence" value="ECO:0007669"/>
    <property type="project" value="TreeGrafter"/>
</dbReference>
<dbReference type="OMA" id="QLHMSII"/>
<comment type="similarity">
    <text evidence="1">Belongs to the AAA ATPase family.</text>
</comment>
<feature type="domain" description="AAA+ ATPase" evidence="9">
    <location>
        <begin position="519"/>
        <end position="655"/>
    </location>
</feature>
<comment type="catalytic activity">
    <reaction evidence="7">
        <text>ATP + H2O = ADP + phosphate + H(+)</text>
        <dbReference type="Rhea" id="RHEA:13065"/>
        <dbReference type="ChEBI" id="CHEBI:15377"/>
        <dbReference type="ChEBI" id="CHEBI:15378"/>
        <dbReference type="ChEBI" id="CHEBI:30616"/>
        <dbReference type="ChEBI" id="CHEBI:43474"/>
        <dbReference type="ChEBI" id="CHEBI:456216"/>
    </reaction>
    <physiologicalReaction direction="left-to-right" evidence="7">
        <dbReference type="Rhea" id="RHEA:13066"/>
    </physiologicalReaction>
</comment>
<keyword evidence="4" id="KW-0067">ATP-binding</keyword>
<dbReference type="InterPro" id="IPR027417">
    <property type="entry name" value="P-loop_NTPase"/>
</dbReference>
<comment type="caution">
    <text evidence="10">The sequence shown here is derived from an EMBL/GenBank/DDBJ whole genome shotgun (WGS) entry which is preliminary data.</text>
</comment>
<feature type="region of interest" description="Disordered" evidence="8">
    <location>
        <begin position="110"/>
        <end position="182"/>
    </location>
</feature>
<keyword evidence="3" id="KW-0547">Nucleotide-binding</keyword>
<dbReference type="InterPro" id="IPR041569">
    <property type="entry name" value="AAA_lid_3"/>
</dbReference>
<dbReference type="PANTHER" id="PTHR23077">
    <property type="entry name" value="AAA-FAMILY ATPASE"/>
    <property type="match status" value="1"/>
</dbReference>
<reference evidence="10 11" key="1">
    <citation type="journal article" date="2016" name="Genome Biol. Evol.">
        <title>Divergent and convergent evolution of fungal pathogenicity.</title>
        <authorList>
            <person name="Shang Y."/>
            <person name="Xiao G."/>
            <person name="Zheng P."/>
            <person name="Cen K."/>
            <person name="Zhan S."/>
            <person name="Wang C."/>
        </authorList>
    </citation>
    <scope>NUCLEOTIDE SEQUENCE [LARGE SCALE GENOMIC DNA]</scope>
    <source>
        <strain evidence="10 11">RCEF 4871</strain>
    </source>
</reference>
<dbReference type="GO" id="GO:0016887">
    <property type="term" value="F:ATP hydrolysis activity"/>
    <property type="evidence" value="ECO:0007669"/>
    <property type="project" value="InterPro"/>
</dbReference>
<evidence type="ECO:0000313" key="10">
    <source>
        <dbReference type="EMBL" id="OAA46217.1"/>
    </source>
</evidence>
<dbReference type="InterPro" id="IPR003959">
    <property type="entry name" value="ATPase_AAA_core"/>
</dbReference>
<evidence type="ECO:0000256" key="3">
    <source>
        <dbReference type="ARBA" id="ARBA00022741"/>
    </source>
</evidence>
<feature type="region of interest" description="Disordered" evidence="8">
    <location>
        <begin position="77"/>
        <end position="97"/>
    </location>
</feature>
<evidence type="ECO:0000259" key="9">
    <source>
        <dbReference type="SMART" id="SM00382"/>
    </source>
</evidence>
<evidence type="ECO:0000256" key="5">
    <source>
        <dbReference type="ARBA" id="ARBA00032509"/>
    </source>
</evidence>
<dbReference type="AlphaFoldDB" id="A0A167G6I1"/>
<dbReference type="GO" id="GO:0005524">
    <property type="term" value="F:ATP binding"/>
    <property type="evidence" value="ECO:0007669"/>
    <property type="project" value="UniProtKB-KW"/>
</dbReference>
<dbReference type="InterPro" id="IPR003960">
    <property type="entry name" value="ATPase_AAA_CS"/>
</dbReference>
<gene>
    <name evidence="10" type="ORF">NOR_02970</name>
</gene>
<keyword evidence="2" id="KW-0962">Peroxisome biogenesis</keyword>
<evidence type="ECO:0000313" key="11">
    <source>
        <dbReference type="Proteomes" id="UP000243498"/>
    </source>
</evidence>
<proteinExistence type="inferred from homology"/>
<evidence type="ECO:0000256" key="1">
    <source>
        <dbReference type="ARBA" id="ARBA00006914"/>
    </source>
</evidence>
<evidence type="ECO:0000256" key="4">
    <source>
        <dbReference type="ARBA" id="ARBA00022840"/>
    </source>
</evidence>
<keyword evidence="11" id="KW-1185">Reference proteome</keyword>
<dbReference type="EMBL" id="AZHC01000007">
    <property type="protein sequence ID" value="OAA46217.1"/>
    <property type="molecule type" value="Genomic_DNA"/>
</dbReference>
<dbReference type="Gene3D" id="3.40.50.300">
    <property type="entry name" value="P-loop containing nucleotide triphosphate hydrolases"/>
    <property type="match status" value="2"/>
</dbReference>
<dbReference type="Pfam" id="PF17862">
    <property type="entry name" value="AAA_lid_3"/>
    <property type="match status" value="1"/>
</dbReference>
<dbReference type="SUPFAM" id="SSF52540">
    <property type="entry name" value="P-loop containing nucleoside triphosphate hydrolases"/>
    <property type="match status" value="2"/>
</dbReference>
<accession>A0A167G6I1</accession>
<dbReference type="FunFam" id="3.40.50.300:FF:000149">
    <property type="entry name" value="Nuclear valosin-containing protein-like"/>
    <property type="match status" value="1"/>
</dbReference>
<evidence type="ECO:0000256" key="6">
    <source>
        <dbReference type="ARBA" id="ARBA00034532"/>
    </source>
</evidence>
<dbReference type="Proteomes" id="UP000243498">
    <property type="component" value="Unassembled WGS sequence"/>
</dbReference>
<dbReference type="Pfam" id="PF00004">
    <property type="entry name" value="AAA"/>
    <property type="match status" value="2"/>
</dbReference>
<evidence type="ECO:0000256" key="2">
    <source>
        <dbReference type="ARBA" id="ARBA00022593"/>
    </source>
</evidence>
<dbReference type="STRING" id="1081105.A0A167G6I1"/>
<dbReference type="GO" id="GO:1990275">
    <property type="term" value="F:preribosome binding"/>
    <property type="evidence" value="ECO:0007669"/>
    <property type="project" value="TreeGrafter"/>
</dbReference>